<dbReference type="AlphaFoldDB" id="A0A5C1YJ64"/>
<organism evidence="2 3">
    <name type="scientific">Agromyces intestinalis</name>
    <dbReference type="NCBI Taxonomy" id="2592652"/>
    <lineage>
        <taxon>Bacteria</taxon>
        <taxon>Bacillati</taxon>
        <taxon>Actinomycetota</taxon>
        <taxon>Actinomycetes</taxon>
        <taxon>Micrococcales</taxon>
        <taxon>Microbacteriaceae</taxon>
        <taxon>Agromyces</taxon>
    </lineage>
</organism>
<name>A0A5C1YJ64_9MICO</name>
<accession>A0A5C1YJ64</accession>
<dbReference type="Gene3D" id="3.40.470.10">
    <property type="entry name" value="Uracil-DNA glycosylase-like domain"/>
    <property type="match status" value="1"/>
</dbReference>
<evidence type="ECO:0000313" key="2">
    <source>
        <dbReference type="EMBL" id="QEO16276.1"/>
    </source>
</evidence>
<gene>
    <name evidence="2" type="ORF">FLP10_15105</name>
</gene>
<dbReference type="Proteomes" id="UP000324678">
    <property type="component" value="Chromosome"/>
</dbReference>
<dbReference type="Pfam" id="PF03167">
    <property type="entry name" value="UDG"/>
    <property type="match status" value="1"/>
</dbReference>
<evidence type="ECO:0000259" key="1">
    <source>
        <dbReference type="Pfam" id="PF03167"/>
    </source>
</evidence>
<dbReference type="OrthoDB" id="4452717at2"/>
<sequence length="186" mass="20207">MLETAPRVAPLREWANALASRRNAVVPLFDPAEAGVEARVLMLFEAPGPMTNADNKRPGSGFISVDNDDQSAENVWRARDAVGLHDGVLAWNIVPWYLGPASKKPNAVELGQGGMELRRLLPLLSNLAAVVLAGRLAQTGWTKHVAPFIGNDLAVIETWHPSPLSFNQPGHRDDFTKALSRAARYA</sequence>
<reference evidence="2 3" key="1">
    <citation type="submission" date="2019-09" db="EMBL/GenBank/DDBJ databases">
        <title>Genome sequencing of strain KACC 19306.</title>
        <authorList>
            <person name="Heo J."/>
            <person name="Kim S.-J."/>
            <person name="Kim J.-S."/>
            <person name="Hong S.-B."/>
            <person name="Kwon S.-W."/>
        </authorList>
    </citation>
    <scope>NUCLEOTIDE SEQUENCE [LARGE SCALE GENOMIC DNA]</scope>
    <source>
        <strain evidence="2 3">KACC 19306</strain>
    </source>
</reference>
<dbReference type="CDD" id="cd10035">
    <property type="entry name" value="UDG_like"/>
    <property type="match status" value="1"/>
</dbReference>
<dbReference type="SUPFAM" id="SSF52141">
    <property type="entry name" value="Uracil-DNA glycosylase-like"/>
    <property type="match status" value="1"/>
</dbReference>
<dbReference type="KEGG" id="ail:FLP10_15105"/>
<protein>
    <submittedName>
        <fullName evidence="2">Uracil-DNA glycosylase</fullName>
    </submittedName>
</protein>
<keyword evidence="3" id="KW-1185">Reference proteome</keyword>
<dbReference type="InterPro" id="IPR005122">
    <property type="entry name" value="Uracil-DNA_glycosylase-like"/>
</dbReference>
<feature type="domain" description="Uracil-DNA glycosylase-like" evidence="1">
    <location>
        <begin position="37"/>
        <end position="178"/>
    </location>
</feature>
<evidence type="ECO:0000313" key="3">
    <source>
        <dbReference type="Proteomes" id="UP000324678"/>
    </source>
</evidence>
<dbReference type="InterPro" id="IPR036895">
    <property type="entry name" value="Uracil-DNA_glycosylase-like_sf"/>
</dbReference>
<proteinExistence type="predicted"/>
<dbReference type="EMBL" id="CP043505">
    <property type="protein sequence ID" value="QEO16276.1"/>
    <property type="molecule type" value="Genomic_DNA"/>
</dbReference>